<keyword evidence="3" id="KW-1185">Reference proteome</keyword>
<dbReference type="Proteomes" id="UP001596337">
    <property type="component" value="Unassembled WGS sequence"/>
</dbReference>
<protein>
    <submittedName>
        <fullName evidence="2">MaoC family dehydratase N-terminal domain-containing protein</fullName>
    </submittedName>
</protein>
<dbReference type="Gene3D" id="3.10.129.10">
    <property type="entry name" value="Hotdog Thioesterase"/>
    <property type="match status" value="1"/>
</dbReference>
<evidence type="ECO:0000313" key="3">
    <source>
        <dbReference type="Proteomes" id="UP001596337"/>
    </source>
</evidence>
<dbReference type="CDD" id="cd03441">
    <property type="entry name" value="R_hydratase_like"/>
    <property type="match status" value="1"/>
</dbReference>
<dbReference type="RefSeq" id="WP_345401394.1">
    <property type="nucleotide sequence ID" value="NZ_BAABLA010000105.1"/>
</dbReference>
<dbReference type="EMBL" id="JBHSXX010000001">
    <property type="protein sequence ID" value="MFC6867030.1"/>
    <property type="molecule type" value="Genomic_DNA"/>
</dbReference>
<organism evidence="2 3">
    <name type="scientific">Haloechinothrix salitolerans</name>
    <dbReference type="NCBI Taxonomy" id="926830"/>
    <lineage>
        <taxon>Bacteria</taxon>
        <taxon>Bacillati</taxon>
        <taxon>Actinomycetota</taxon>
        <taxon>Actinomycetes</taxon>
        <taxon>Pseudonocardiales</taxon>
        <taxon>Pseudonocardiaceae</taxon>
        <taxon>Haloechinothrix</taxon>
    </lineage>
</organism>
<evidence type="ECO:0000313" key="2">
    <source>
        <dbReference type="EMBL" id="MFC6867030.1"/>
    </source>
</evidence>
<dbReference type="InterPro" id="IPR039569">
    <property type="entry name" value="FAS1-like_DH_region"/>
</dbReference>
<accession>A0ABW2BXG8</accession>
<evidence type="ECO:0000259" key="1">
    <source>
        <dbReference type="Pfam" id="PF13452"/>
    </source>
</evidence>
<dbReference type="InterPro" id="IPR029069">
    <property type="entry name" value="HotDog_dom_sf"/>
</dbReference>
<name>A0ABW2BXG8_9PSEU</name>
<comment type="caution">
    <text evidence="2">The sequence shown here is derived from an EMBL/GenBank/DDBJ whole genome shotgun (WGS) entry which is preliminary data.</text>
</comment>
<proteinExistence type="predicted"/>
<feature type="domain" description="FAS1-like dehydratase" evidence="1">
    <location>
        <begin position="11"/>
        <end position="138"/>
    </location>
</feature>
<reference evidence="3" key="1">
    <citation type="journal article" date="2019" name="Int. J. Syst. Evol. Microbiol.">
        <title>The Global Catalogue of Microorganisms (GCM) 10K type strain sequencing project: providing services to taxonomists for standard genome sequencing and annotation.</title>
        <authorList>
            <consortium name="The Broad Institute Genomics Platform"/>
            <consortium name="The Broad Institute Genome Sequencing Center for Infectious Disease"/>
            <person name="Wu L."/>
            <person name="Ma J."/>
        </authorList>
    </citation>
    <scope>NUCLEOTIDE SEQUENCE [LARGE SCALE GENOMIC DNA]</scope>
    <source>
        <strain evidence="3">KCTC 32255</strain>
    </source>
</reference>
<gene>
    <name evidence="2" type="ORF">ACFQGD_07715</name>
</gene>
<dbReference type="SUPFAM" id="SSF54637">
    <property type="entry name" value="Thioesterase/thiol ester dehydrase-isomerase"/>
    <property type="match status" value="1"/>
</dbReference>
<dbReference type="Pfam" id="PF13452">
    <property type="entry name" value="FAS1_DH_region"/>
    <property type="match status" value="1"/>
</dbReference>
<sequence length="150" mass="16966">MSRTRTEQIVDDVTFEVERGKILEFARATHTQDQVHTDTAIARANGFNDVLATPTHVAVAGHYRDQRGFVTSLGLAMERVVVGKVRWEYFRPLAAGDKLRGRRRVVSDERREGKRSGQMRLITLATDYIDARGDVVVRQSEVLVERGEQA</sequence>